<name>A0A3S5FDG1_9PLAT</name>
<gene>
    <name evidence="2" type="ORF">PXEA_LOCUS12037</name>
</gene>
<reference evidence="2" key="1">
    <citation type="submission" date="2018-11" db="EMBL/GenBank/DDBJ databases">
        <authorList>
            <consortium name="Pathogen Informatics"/>
        </authorList>
    </citation>
    <scope>NUCLEOTIDE SEQUENCE</scope>
</reference>
<dbReference type="Proteomes" id="UP000784294">
    <property type="component" value="Unassembled WGS sequence"/>
</dbReference>
<dbReference type="OrthoDB" id="6287422at2759"/>
<organism evidence="2 3">
    <name type="scientific">Protopolystoma xenopodis</name>
    <dbReference type="NCBI Taxonomy" id="117903"/>
    <lineage>
        <taxon>Eukaryota</taxon>
        <taxon>Metazoa</taxon>
        <taxon>Spiralia</taxon>
        <taxon>Lophotrochozoa</taxon>
        <taxon>Platyhelminthes</taxon>
        <taxon>Monogenea</taxon>
        <taxon>Polyopisthocotylea</taxon>
        <taxon>Polystomatidea</taxon>
        <taxon>Polystomatidae</taxon>
        <taxon>Protopolystoma</taxon>
    </lineage>
</organism>
<sequence>MATGLSGIFSTLPRKLVSLPDCSSGPIYSGRLSYLSHGQQFTGLASSTNSHPAPLSTHSAQQSDSLTRVNKPTAKRVTCSPTPVRQTGILYVGGPGWHRISWAECLASPELMRFLAALDFCNMAIKVVKTTLA</sequence>
<comment type="caution">
    <text evidence="2">The sequence shown here is derived from an EMBL/GenBank/DDBJ whole genome shotgun (WGS) entry which is preliminary data.</text>
</comment>
<proteinExistence type="predicted"/>
<accession>A0A3S5FDG1</accession>
<keyword evidence="3" id="KW-1185">Reference proteome</keyword>
<evidence type="ECO:0000313" key="3">
    <source>
        <dbReference type="Proteomes" id="UP000784294"/>
    </source>
</evidence>
<dbReference type="EMBL" id="CAAALY010037710">
    <property type="protein sequence ID" value="VEL18597.1"/>
    <property type="molecule type" value="Genomic_DNA"/>
</dbReference>
<protein>
    <submittedName>
        <fullName evidence="2">Uncharacterized protein</fullName>
    </submittedName>
</protein>
<feature type="compositionally biased region" description="Polar residues" evidence="1">
    <location>
        <begin position="45"/>
        <end position="70"/>
    </location>
</feature>
<evidence type="ECO:0000313" key="2">
    <source>
        <dbReference type="EMBL" id="VEL18597.1"/>
    </source>
</evidence>
<dbReference type="AlphaFoldDB" id="A0A3S5FDG1"/>
<evidence type="ECO:0000256" key="1">
    <source>
        <dbReference type="SAM" id="MobiDB-lite"/>
    </source>
</evidence>
<feature type="region of interest" description="Disordered" evidence="1">
    <location>
        <begin position="45"/>
        <end position="79"/>
    </location>
</feature>